<dbReference type="EMBL" id="LAZR01002624">
    <property type="protein sequence ID" value="KKN27583.1"/>
    <property type="molecule type" value="Genomic_DNA"/>
</dbReference>
<organism evidence="5">
    <name type="scientific">marine sediment metagenome</name>
    <dbReference type="NCBI Taxonomy" id="412755"/>
    <lineage>
        <taxon>unclassified sequences</taxon>
        <taxon>metagenomes</taxon>
        <taxon>ecological metagenomes</taxon>
    </lineage>
</organism>
<feature type="domain" description="Flavin reductase like" evidence="4">
    <location>
        <begin position="22"/>
        <end position="152"/>
    </location>
</feature>
<dbReference type="PANTHER" id="PTHR43567:SF1">
    <property type="entry name" value="FLAVOREDOXIN"/>
    <property type="match status" value="1"/>
</dbReference>
<dbReference type="AlphaFoldDB" id="A0A0F9SDW5"/>
<keyword evidence="2" id="KW-0285">Flavoprotein</keyword>
<protein>
    <recommendedName>
        <fullName evidence="4">Flavin reductase like domain-containing protein</fullName>
    </recommendedName>
</protein>
<evidence type="ECO:0000256" key="3">
    <source>
        <dbReference type="ARBA" id="ARBA00038054"/>
    </source>
</evidence>
<evidence type="ECO:0000313" key="5">
    <source>
        <dbReference type="EMBL" id="KKN27583.1"/>
    </source>
</evidence>
<accession>A0A0F9SDW5</accession>
<dbReference type="InterPro" id="IPR012349">
    <property type="entry name" value="Split_barrel_FMN-bd"/>
</dbReference>
<dbReference type="Pfam" id="PF01613">
    <property type="entry name" value="Flavin_Reduct"/>
    <property type="match status" value="1"/>
</dbReference>
<comment type="similarity">
    <text evidence="3">Belongs to the flavoredoxin family.</text>
</comment>
<evidence type="ECO:0000256" key="1">
    <source>
        <dbReference type="ARBA" id="ARBA00001917"/>
    </source>
</evidence>
<sequence>MSENRKEIRPYEYIEYFLKETALLVTMDNKENPNVMALDWKTIGELWMIPIITVAVSPSRFTFELLTKGVDEFTLNIPSSKIANVIDITGTCSGRNTDKFKIADLDIIEGNRTRIPTIKDCILSYECKIVHSCKSGNMAGHHLFFGQVLTAFASNDIIT</sequence>
<reference evidence="5" key="1">
    <citation type="journal article" date="2015" name="Nature">
        <title>Complex archaea that bridge the gap between prokaryotes and eukaryotes.</title>
        <authorList>
            <person name="Spang A."/>
            <person name="Saw J.H."/>
            <person name="Jorgensen S.L."/>
            <person name="Zaremba-Niedzwiedzka K."/>
            <person name="Martijn J."/>
            <person name="Lind A.E."/>
            <person name="van Eijk R."/>
            <person name="Schleper C."/>
            <person name="Guy L."/>
            <person name="Ettema T.J."/>
        </authorList>
    </citation>
    <scope>NUCLEOTIDE SEQUENCE</scope>
</reference>
<dbReference type="InterPro" id="IPR002563">
    <property type="entry name" value="Flavin_Rdtase-like_dom"/>
</dbReference>
<dbReference type="PANTHER" id="PTHR43567">
    <property type="entry name" value="FLAVOREDOXIN-RELATED-RELATED"/>
    <property type="match status" value="1"/>
</dbReference>
<comment type="caution">
    <text evidence="5">The sequence shown here is derived from an EMBL/GenBank/DDBJ whole genome shotgun (WGS) entry which is preliminary data.</text>
</comment>
<comment type="cofactor">
    <cofactor evidence="1">
        <name>FMN</name>
        <dbReference type="ChEBI" id="CHEBI:58210"/>
    </cofactor>
</comment>
<dbReference type="SUPFAM" id="SSF50475">
    <property type="entry name" value="FMN-binding split barrel"/>
    <property type="match status" value="1"/>
</dbReference>
<dbReference type="GO" id="GO:0010181">
    <property type="term" value="F:FMN binding"/>
    <property type="evidence" value="ECO:0007669"/>
    <property type="project" value="InterPro"/>
</dbReference>
<proteinExistence type="inferred from homology"/>
<dbReference type="Gene3D" id="2.30.110.10">
    <property type="entry name" value="Electron Transport, Fmn-binding Protein, Chain A"/>
    <property type="match status" value="1"/>
</dbReference>
<dbReference type="InterPro" id="IPR052174">
    <property type="entry name" value="Flavoredoxin"/>
</dbReference>
<gene>
    <name evidence="5" type="ORF">LCGC14_0863200</name>
</gene>
<evidence type="ECO:0000256" key="2">
    <source>
        <dbReference type="ARBA" id="ARBA00022630"/>
    </source>
</evidence>
<name>A0A0F9SDW5_9ZZZZ</name>
<evidence type="ECO:0000259" key="4">
    <source>
        <dbReference type="Pfam" id="PF01613"/>
    </source>
</evidence>